<evidence type="ECO:0000256" key="7">
    <source>
        <dbReference type="ARBA" id="ARBA00022777"/>
    </source>
</evidence>
<keyword evidence="10 11" id="KW-0472">Membrane</keyword>
<evidence type="ECO:0000256" key="11">
    <source>
        <dbReference type="SAM" id="Phobius"/>
    </source>
</evidence>
<dbReference type="Gene3D" id="1.10.287.130">
    <property type="match status" value="1"/>
</dbReference>
<evidence type="ECO:0000256" key="9">
    <source>
        <dbReference type="ARBA" id="ARBA00023012"/>
    </source>
</evidence>
<dbReference type="GO" id="GO:0005886">
    <property type="term" value="C:plasma membrane"/>
    <property type="evidence" value="ECO:0007669"/>
    <property type="project" value="TreeGrafter"/>
</dbReference>
<dbReference type="Pfam" id="PF00512">
    <property type="entry name" value="HisKA"/>
    <property type="match status" value="1"/>
</dbReference>
<evidence type="ECO:0000256" key="1">
    <source>
        <dbReference type="ARBA" id="ARBA00000085"/>
    </source>
</evidence>
<dbReference type="SMART" id="SM00388">
    <property type="entry name" value="HisKA"/>
    <property type="match status" value="1"/>
</dbReference>
<dbReference type="Gene3D" id="6.10.340.10">
    <property type="match status" value="1"/>
</dbReference>
<dbReference type="PROSITE" id="PS50885">
    <property type="entry name" value="HAMP"/>
    <property type="match status" value="1"/>
</dbReference>
<dbReference type="InterPro" id="IPR005467">
    <property type="entry name" value="His_kinase_dom"/>
</dbReference>
<evidence type="ECO:0000256" key="4">
    <source>
        <dbReference type="ARBA" id="ARBA00022553"/>
    </source>
</evidence>
<organism evidence="14 15">
    <name type="scientific">Croceibacterium xixiisoli</name>
    <dbReference type="NCBI Taxonomy" id="1476466"/>
    <lineage>
        <taxon>Bacteria</taxon>
        <taxon>Pseudomonadati</taxon>
        <taxon>Pseudomonadota</taxon>
        <taxon>Alphaproteobacteria</taxon>
        <taxon>Sphingomonadales</taxon>
        <taxon>Erythrobacteraceae</taxon>
        <taxon>Croceibacterium</taxon>
    </lineage>
</organism>
<dbReference type="EC" id="2.7.13.3" evidence="3"/>
<evidence type="ECO:0000259" key="13">
    <source>
        <dbReference type="PROSITE" id="PS50885"/>
    </source>
</evidence>
<dbReference type="InterPro" id="IPR036890">
    <property type="entry name" value="HATPase_C_sf"/>
</dbReference>
<dbReference type="GO" id="GO:0000155">
    <property type="term" value="F:phosphorelay sensor kinase activity"/>
    <property type="evidence" value="ECO:0007669"/>
    <property type="project" value="InterPro"/>
</dbReference>
<keyword evidence="8 11" id="KW-1133">Transmembrane helix</keyword>
<evidence type="ECO:0000256" key="8">
    <source>
        <dbReference type="ARBA" id="ARBA00022989"/>
    </source>
</evidence>
<dbReference type="Pfam" id="PF02518">
    <property type="entry name" value="HATPase_c"/>
    <property type="match status" value="1"/>
</dbReference>
<dbReference type="PROSITE" id="PS50109">
    <property type="entry name" value="HIS_KIN"/>
    <property type="match status" value="1"/>
</dbReference>
<keyword evidence="5" id="KW-0808">Transferase</keyword>
<dbReference type="RefSeq" id="WP_161391294.1">
    <property type="nucleotide sequence ID" value="NZ_JBHSCP010000001.1"/>
</dbReference>
<dbReference type="InterPro" id="IPR036097">
    <property type="entry name" value="HisK_dim/P_sf"/>
</dbReference>
<dbReference type="SUPFAM" id="SSF47384">
    <property type="entry name" value="Homodimeric domain of signal transducing histidine kinase"/>
    <property type="match status" value="1"/>
</dbReference>
<keyword evidence="9" id="KW-0902">Two-component regulatory system</keyword>
<feature type="transmembrane region" description="Helical" evidence="11">
    <location>
        <begin position="12"/>
        <end position="37"/>
    </location>
</feature>
<evidence type="ECO:0000313" key="14">
    <source>
        <dbReference type="EMBL" id="MXO99583.1"/>
    </source>
</evidence>
<reference evidence="14 15" key="1">
    <citation type="submission" date="2019-12" db="EMBL/GenBank/DDBJ databases">
        <title>Genomic-based taxomic classification of the family Erythrobacteraceae.</title>
        <authorList>
            <person name="Xu L."/>
        </authorList>
    </citation>
    <scope>NUCLEOTIDE SEQUENCE [LARGE SCALE GENOMIC DNA]</scope>
    <source>
        <strain evidence="14 15">S36</strain>
    </source>
</reference>
<evidence type="ECO:0000256" key="10">
    <source>
        <dbReference type="ARBA" id="ARBA00023136"/>
    </source>
</evidence>
<feature type="domain" description="HAMP" evidence="13">
    <location>
        <begin position="183"/>
        <end position="236"/>
    </location>
</feature>
<feature type="transmembrane region" description="Helical" evidence="11">
    <location>
        <begin position="162"/>
        <end position="186"/>
    </location>
</feature>
<name>A0A6I4TYY7_9SPHN</name>
<dbReference type="SMART" id="SM00387">
    <property type="entry name" value="HATPase_c"/>
    <property type="match status" value="1"/>
</dbReference>
<evidence type="ECO:0000256" key="5">
    <source>
        <dbReference type="ARBA" id="ARBA00022679"/>
    </source>
</evidence>
<evidence type="ECO:0000256" key="2">
    <source>
        <dbReference type="ARBA" id="ARBA00004370"/>
    </source>
</evidence>
<dbReference type="PRINTS" id="PR00344">
    <property type="entry name" value="BCTRLSENSOR"/>
</dbReference>
<keyword evidence="6 11" id="KW-0812">Transmembrane</keyword>
<comment type="catalytic activity">
    <reaction evidence="1">
        <text>ATP + protein L-histidine = ADP + protein N-phospho-L-histidine.</text>
        <dbReference type="EC" id="2.7.13.3"/>
    </reaction>
</comment>
<sequence>MNLRALWSTASLRFALLFAALFGLGGAAMVTIVDFGFVRFAEAEVREGLQHQMAIMRTDVAGMGGDHVVEMLESQARNRDGRRYLFLVITPDGRTFSNGLTRAAANAEGFRRNIGDKPRAARWPDQKPNMLVLSQTANDGTFLAIGRDTQHLEELRGGMRSFALWSGLGLITLALTAGLAIGWLFLRRLEGVNNTVERIISGHTAERLPAIGFGREFDDLARNLNRMLARQEAAMEALKTVSEGIAHDLRTPLGRLRNRLEDLEQVGDDPARRQAEIDAAVLDITRITELFEALLTLSQVEGGRAAAQPVPLDAGALAASLGEIYRPVIEDAGGTLALDASADAGLRITGDAALLTQALANLLDNALNHAGAAGAPAIALRVQRRGDDIVLTVADNGPGIPAEEREKVLRRFYRMDRSRTRPGSGLGLPMAAAVARWHGGDIALGDRDGSGLVVELILPAAE</sequence>
<dbReference type="InterPro" id="IPR050428">
    <property type="entry name" value="TCS_sensor_his_kinase"/>
</dbReference>
<dbReference type="InterPro" id="IPR003660">
    <property type="entry name" value="HAMP_dom"/>
</dbReference>
<accession>A0A6I4TYY7</accession>
<dbReference type="Gene3D" id="3.30.565.10">
    <property type="entry name" value="Histidine kinase-like ATPase, C-terminal domain"/>
    <property type="match status" value="1"/>
</dbReference>
<proteinExistence type="predicted"/>
<evidence type="ECO:0000259" key="12">
    <source>
        <dbReference type="PROSITE" id="PS50109"/>
    </source>
</evidence>
<dbReference type="CDD" id="cd00075">
    <property type="entry name" value="HATPase"/>
    <property type="match status" value="1"/>
</dbReference>
<dbReference type="CDD" id="cd00082">
    <property type="entry name" value="HisKA"/>
    <property type="match status" value="1"/>
</dbReference>
<protein>
    <recommendedName>
        <fullName evidence="3">histidine kinase</fullName>
        <ecNumber evidence="3">2.7.13.3</ecNumber>
    </recommendedName>
</protein>
<feature type="domain" description="Histidine kinase" evidence="12">
    <location>
        <begin position="244"/>
        <end position="462"/>
    </location>
</feature>
<comment type="caution">
    <text evidence="14">The sequence shown here is derived from an EMBL/GenBank/DDBJ whole genome shotgun (WGS) entry which is preliminary data.</text>
</comment>
<comment type="subcellular location">
    <subcellularLocation>
        <location evidence="2">Membrane</location>
    </subcellularLocation>
</comment>
<evidence type="ECO:0000313" key="15">
    <source>
        <dbReference type="Proteomes" id="UP000469430"/>
    </source>
</evidence>
<dbReference type="AlphaFoldDB" id="A0A6I4TYY7"/>
<dbReference type="PANTHER" id="PTHR45436">
    <property type="entry name" value="SENSOR HISTIDINE KINASE YKOH"/>
    <property type="match status" value="1"/>
</dbReference>
<keyword evidence="4" id="KW-0597">Phosphoprotein</keyword>
<dbReference type="Proteomes" id="UP000469430">
    <property type="component" value="Unassembled WGS sequence"/>
</dbReference>
<gene>
    <name evidence="14" type="ORF">GRI97_11350</name>
</gene>
<dbReference type="InterPro" id="IPR003661">
    <property type="entry name" value="HisK_dim/P_dom"/>
</dbReference>
<keyword evidence="15" id="KW-1185">Reference proteome</keyword>
<dbReference type="InterPro" id="IPR004358">
    <property type="entry name" value="Sig_transdc_His_kin-like_C"/>
</dbReference>
<evidence type="ECO:0000256" key="3">
    <source>
        <dbReference type="ARBA" id="ARBA00012438"/>
    </source>
</evidence>
<dbReference type="EMBL" id="WTYJ01000002">
    <property type="protein sequence ID" value="MXO99583.1"/>
    <property type="molecule type" value="Genomic_DNA"/>
</dbReference>
<dbReference type="OrthoDB" id="9815202at2"/>
<dbReference type="PANTHER" id="PTHR45436:SF8">
    <property type="entry name" value="HISTIDINE KINASE"/>
    <property type="match status" value="1"/>
</dbReference>
<evidence type="ECO:0000256" key="6">
    <source>
        <dbReference type="ARBA" id="ARBA00022692"/>
    </source>
</evidence>
<dbReference type="SUPFAM" id="SSF55874">
    <property type="entry name" value="ATPase domain of HSP90 chaperone/DNA topoisomerase II/histidine kinase"/>
    <property type="match status" value="1"/>
</dbReference>
<dbReference type="InterPro" id="IPR003594">
    <property type="entry name" value="HATPase_dom"/>
</dbReference>
<keyword evidence="7 14" id="KW-0418">Kinase</keyword>